<dbReference type="Proteomes" id="UP001216329">
    <property type="component" value="Chromosome"/>
</dbReference>
<dbReference type="InterPro" id="IPR036390">
    <property type="entry name" value="WH_DNA-bd_sf"/>
</dbReference>
<evidence type="ECO:0000256" key="4">
    <source>
        <dbReference type="ARBA" id="ARBA00023163"/>
    </source>
</evidence>
<dbReference type="PROSITE" id="PS50931">
    <property type="entry name" value="HTH_LYSR"/>
    <property type="match status" value="1"/>
</dbReference>
<feature type="domain" description="HTH lysR-type" evidence="5">
    <location>
        <begin position="1"/>
        <end position="58"/>
    </location>
</feature>
<evidence type="ECO:0000313" key="6">
    <source>
        <dbReference type="EMBL" id="WEK29368.1"/>
    </source>
</evidence>
<dbReference type="EMBL" id="CP119325">
    <property type="protein sequence ID" value="WEK29368.1"/>
    <property type="molecule type" value="Genomic_DNA"/>
</dbReference>
<name>A0AAJ5WGR5_9PSED</name>
<dbReference type="CDD" id="cd08422">
    <property type="entry name" value="PBP2_CrgA_like"/>
    <property type="match status" value="1"/>
</dbReference>
<dbReference type="Pfam" id="PF03466">
    <property type="entry name" value="LysR_substrate"/>
    <property type="match status" value="1"/>
</dbReference>
<keyword evidence="2" id="KW-0805">Transcription regulation</keyword>
<dbReference type="PANTHER" id="PTHR30537">
    <property type="entry name" value="HTH-TYPE TRANSCRIPTIONAL REGULATOR"/>
    <property type="match status" value="1"/>
</dbReference>
<dbReference type="InterPro" id="IPR000847">
    <property type="entry name" value="LysR_HTH_N"/>
</dbReference>
<dbReference type="Gene3D" id="3.40.190.290">
    <property type="match status" value="1"/>
</dbReference>
<reference evidence="6" key="1">
    <citation type="submission" date="2023-03" db="EMBL/GenBank/DDBJ databases">
        <title>Andean soil-derived lignocellulolytic bacterial consortium as a source of novel taxa and putative plastic-active enzymes.</title>
        <authorList>
            <person name="Diaz-Garcia L."/>
            <person name="Chuvochina M."/>
            <person name="Feuerriegel G."/>
            <person name="Bunk B."/>
            <person name="Sproer C."/>
            <person name="Streit W.R."/>
            <person name="Rodriguez L.M."/>
            <person name="Overmann J."/>
            <person name="Jimenez D.J."/>
        </authorList>
    </citation>
    <scope>NUCLEOTIDE SEQUENCE</scope>
    <source>
        <strain evidence="6">MAG 876</strain>
    </source>
</reference>
<dbReference type="FunFam" id="1.10.10.10:FF:000001">
    <property type="entry name" value="LysR family transcriptional regulator"/>
    <property type="match status" value="1"/>
</dbReference>
<dbReference type="PANTHER" id="PTHR30537:SF5">
    <property type="entry name" value="HTH-TYPE TRANSCRIPTIONAL ACTIVATOR TTDR-RELATED"/>
    <property type="match status" value="1"/>
</dbReference>
<proteinExistence type="inferred from homology"/>
<dbReference type="AlphaFoldDB" id="A0AAJ5WGR5"/>
<dbReference type="GO" id="GO:0006351">
    <property type="term" value="P:DNA-templated transcription"/>
    <property type="evidence" value="ECO:0007669"/>
    <property type="project" value="TreeGrafter"/>
</dbReference>
<protein>
    <submittedName>
        <fullName evidence="6">LysR family transcriptional regulator</fullName>
    </submittedName>
</protein>
<dbReference type="Pfam" id="PF00126">
    <property type="entry name" value="HTH_1"/>
    <property type="match status" value="1"/>
</dbReference>
<dbReference type="Gene3D" id="1.10.10.10">
    <property type="entry name" value="Winged helix-like DNA-binding domain superfamily/Winged helix DNA-binding domain"/>
    <property type="match status" value="1"/>
</dbReference>
<dbReference type="GO" id="GO:0043565">
    <property type="term" value="F:sequence-specific DNA binding"/>
    <property type="evidence" value="ECO:0007669"/>
    <property type="project" value="TreeGrafter"/>
</dbReference>
<dbReference type="GO" id="GO:0003700">
    <property type="term" value="F:DNA-binding transcription factor activity"/>
    <property type="evidence" value="ECO:0007669"/>
    <property type="project" value="InterPro"/>
</dbReference>
<organism evidence="6 7">
    <name type="scientific">Candidatus Pseudomonas phytovorans</name>
    <dbReference type="NCBI Taxonomy" id="3121377"/>
    <lineage>
        <taxon>Bacteria</taxon>
        <taxon>Pseudomonadati</taxon>
        <taxon>Pseudomonadota</taxon>
        <taxon>Gammaproteobacteria</taxon>
        <taxon>Pseudomonadales</taxon>
        <taxon>Pseudomonadaceae</taxon>
        <taxon>Pseudomonas</taxon>
    </lineage>
</organism>
<dbReference type="SUPFAM" id="SSF46785">
    <property type="entry name" value="Winged helix' DNA-binding domain"/>
    <property type="match status" value="1"/>
</dbReference>
<dbReference type="InterPro" id="IPR036388">
    <property type="entry name" value="WH-like_DNA-bd_sf"/>
</dbReference>
<sequence>MLVLDLRIYMAVVTAGSLSAAARQLDVVPMHVSRRIAALEKEIGVRLFQRTTRSVSLTAEGEAFLPYARTMIEAEESALEELQPSASRVTGLLRVTAPSVFGQSIVLEMLPRLLLNYPELRVELDVSDTVVDMVSRGFDLALRVAPLVDSELVARQVSPNPRVLCASPKYLAQHGVPQRLSDLESHQCIVLQAVPKWPFVVNGSIIRRRMEGRVSISNVGAVRDAAVRGLGVALLAYWDVISQINDGTLVEIKLSDAGMEALSVWAVTPSRRYVPARVKVFLQMLEADMAMRSRDRAPVS</sequence>
<evidence type="ECO:0000313" key="7">
    <source>
        <dbReference type="Proteomes" id="UP001216329"/>
    </source>
</evidence>
<evidence type="ECO:0000256" key="1">
    <source>
        <dbReference type="ARBA" id="ARBA00009437"/>
    </source>
</evidence>
<evidence type="ECO:0000256" key="3">
    <source>
        <dbReference type="ARBA" id="ARBA00023125"/>
    </source>
</evidence>
<evidence type="ECO:0000259" key="5">
    <source>
        <dbReference type="PROSITE" id="PS50931"/>
    </source>
</evidence>
<keyword evidence="4" id="KW-0804">Transcription</keyword>
<comment type="similarity">
    <text evidence="1">Belongs to the LysR transcriptional regulatory family.</text>
</comment>
<dbReference type="InterPro" id="IPR058163">
    <property type="entry name" value="LysR-type_TF_proteobact-type"/>
</dbReference>
<dbReference type="SUPFAM" id="SSF53850">
    <property type="entry name" value="Periplasmic binding protein-like II"/>
    <property type="match status" value="1"/>
</dbReference>
<accession>A0AAJ5WGR5</accession>
<gene>
    <name evidence="6" type="ORF">P0Y58_21030</name>
</gene>
<dbReference type="InterPro" id="IPR005119">
    <property type="entry name" value="LysR_subst-bd"/>
</dbReference>
<evidence type="ECO:0000256" key="2">
    <source>
        <dbReference type="ARBA" id="ARBA00023015"/>
    </source>
</evidence>
<keyword evidence="3" id="KW-0238">DNA-binding</keyword>